<keyword evidence="3" id="KW-0645">Protease</keyword>
<dbReference type="GO" id="GO:0008233">
    <property type="term" value="F:peptidase activity"/>
    <property type="evidence" value="ECO:0007669"/>
    <property type="project" value="UniProtKB-KW"/>
</dbReference>
<sequence length="1016" mass="116185">MSHRNESKVSFASESTPLVGQTNGTDDTEEKKRWGFLPWTKREKKAPSRQSRRRRRFTQSDSIIKNGRFRPVSEPAPRDLSQSQIQDLMESFAHEDSDEEKTWARLSVEKWLQKQSWYFPRKDVEKAPSLSEAWAFFEHMTLPRYQWFAADHVYRIADPGETDKTALFQPRTMPDYCFLQWGLGVDQYFGMLKYLSLMFLVCAILNIPNMMYYASPTYSTGKEHLPWSLRASAICTRTKWVVCADCTADHWSWAEEGSTFATAPDGTVLVQRNDCGGRMIMDGILDYATFVFVAVFMTLLAVYMHAREICFDEDRLTADDYTIEVLNPPPDANDPVEWRDFFTEFALKQVTMVTVALDNDELLRALVERREKMDELQKLLPGEVNLEDEACVQESLATMMAERESATRSGSSKLFEKFLRGAGLLIDPEAAVQKVTDLTEKVKRLQLKHYNVASIFVTFETEEGQRQALAALSHEPSRLVEAMKFPNKTIPTFRGDTLRVDRAVDPSSVKWLDLGMRKGGTALVMTANLIVTIIVILYAAWCENSARKKHGPYAAGILVSIFNTAVPIVVESLMYFERHRTEGSWQISYFCKLTLFRWVNTSVIMKVFTPLVSNLSDSADDVLPGMQAVLVSELLVTPFTSYLDIGGNFARHVIAPRALTQSEMNRNFLGTPYRLGERFTALANILFVCFFYSALYPAVFLFGFAILVVQYYTDKYLLVRVWRQSAAIGPRLARISRRYFFNLAMVVFIVSSAYSWAQFPYDNVCDKVGDTERVLQKTFENVSFLNGTVDTITIDQDTPVYFCSQDIQDFDAAFPFPPTPGIQPEGLKWMTEAQERICTVFGWTSLAVSVAYVIYFLKEIRLFVSSLMRPTYKPTLAKSQRIDFSSNERMVAYIPQIKVESLMYPLLACDVDGIDQDMIGWSDPRHSYDRHNLIFDVPRINQRRRMTISITPDQIEDNNGGKKSSSANNAGERPIFSIVKHYPPEWQLRMKIESDMIGTAYSESFESSNQSWQPLC</sequence>
<evidence type="ECO:0000256" key="2">
    <source>
        <dbReference type="SAM" id="Phobius"/>
    </source>
</evidence>
<keyword evidence="4" id="KW-1185">Reference proteome</keyword>
<name>A0A9N8D796_9STRA</name>
<dbReference type="Proteomes" id="UP001153069">
    <property type="component" value="Unassembled WGS sequence"/>
</dbReference>
<dbReference type="PANTHER" id="PTHR13018:SF83">
    <property type="entry name" value="RRM DOMAIN-CONTAINING PROTEIN"/>
    <property type="match status" value="1"/>
</dbReference>
<proteinExistence type="predicted"/>
<gene>
    <name evidence="3" type="ORF">SEMRO_23_G015910.1</name>
</gene>
<feature type="transmembrane region" description="Helical" evidence="2">
    <location>
        <begin position="520"/>
        <end position="541"/>
    </location>
</feature>
<evidence type="ECO:0000256" key="1">
    <source>
        <dbReference type="SAM" id="MobiDB-lite"/>
    </source>
</evidence>
<reference evidence="3" key="1">
    <citation type="submission" date="2020-06" db="EMBL/GenBank/DDBJ databases">
        <authorList>
            <consortium name="Plant Systems Biology data submission"/>
        </authorList>
    </citation>
    <scope>NUCLEOTIDE SEQUENCE</scope>
    <source>
        <strain evidence="3">D6</strain>
    </source>
</reference>
<keyword evidence="2" id="KW-0812">Transmembrane</keyword>
<evidence type="ECO:0000313" key="4">
    <source>
        <dbReference type="Proteomes" id="UP001153069"/>
    </source>
</evidence>
<accession>A0A9N8D796</accession>
<dbReference type="GO" id="GO:0006508">
    <property type="term" value="P:proteolysis"/>
    <property type="evidence" value="ECO:0007669"/>
    <property type="project" value="UniProtKB-KW"/>
</dbReference>
<protein>
    <submittedName>
        <fullName evidence="3">Protease</fullName>
    </submittedName>
</protein>
<dbReference type="GO" id="GO:0005227">
    <property type="term" value="F:calcium-activated cation channel activity"/>
    <property type="evidence" value="ECO:0007669"/>
    <property type="project" value="InterPro"/>
</dbReference>
<keyword evidence="2" id="KW-1133">Transmembrane helix</keyword>
<dbReference type="OrthoDB" id="197892at2759"/>
<organism evidence="3 4">
    <name type="scientific">Seminavis robusta</name>
    <dbReference type="NCBI Taxonomy" id="568900"/>
    <lineage>
        <taxon>Eukaryota</taxon>
        <taxon>Sar</taxon>
        <taxon>Stramenopiles</taxon>
        <taxon>Ochrophyta</taxon>
        <taxon>Bacillariophyta</taxon>
        <taxon>Bacillariophyceae</taxon>
        <taxon>Bacillariophycidae</taxon>
        <taxon>Naviculales</taxon>
        <taxon>Naviculaceae</taxon>
        <taxon>Seminavis</taxon>
    </lineage>
</organism>
<keyword evidence="2" id="KW-0472">Membrane</keyword>
<feature type="transmembrane region" description="Helical" evidence="2">
    <location>
        <begin position="739"/>
        <end position="757"/>
    </location>
</feature>
<dbReference type="AlphaFoldDB" id="A0A9N8D796"/>
<feature type="transmembrane region" description="Helical" evidence="2">
    <location>
        <begin position="287"/>
        <end position="306"/>
    </location>
</feature>
<feature type="region of interest" description="Disordered" evidence="1">
    <location>
        <begin position="1"/>
        <end position="57"/>
    </location>
</feature>
<feature type="transmembrane region" description="Helical" evidence="2">
    <location>
        <begin position="553"/>
        <end position="576"/>
    </location>
</feature>
<evidence type="ECO:0000313" key="3">
    <source>
        <dbReference type="EMBL" id="CAB9497647.1"/>
    </source>
</evidence>
<dbReference type="EMBL" id="CAICTM010000023">
    <property type="protein sequence ID" value="CAB9497647.1"/>
    <property type="molecule type" value="Genomic_DNA"/>
</dbReference>
<feature type="transmembrane region" description="Helical" evidence="2">
    <location>
        <begin position="194"/>
        <end position="214"/>
    </location>
</feature>
<feature type="transmembrane region" description="Helical" evidence="2">
    <location>
        <begin position="840"/>
        <end position="857"/>
    </location>
</feature>
<dbReference type="GO" id="GO:0005886">
    <property type="term" value="C:plasma membrane"/>
    <property type="evidence" value="ECO:0007669"/>
    <property type="project" value="TreeGrafter"/>
</dbReference>
<feature type="compositionally biased region" description="Polar residues" evidence="1">
    <location>
        <begin position="8"/>
        <end position="25"/>
    </location>
</feature>
<dbReference type="InterPro" id="IPR045122">
    <property type="entry name" value="Csc1-like"/>
</dbReference>
<dbReference type="PANTHER" id="PTHR13018">
    <property type="entry name" value="PROBABLE MEMBRANE PROTEIN DUF221-RELATED"/>
    <property type="match status" value="1"/>
</dbReference>
<keyword evidence="3" id="KW-0378">Hydrolase</keyword>
<feature type="region of interest" description="Disordered" evidence="1">
    <location>
        <begin position="64"/>
        <end position="83"/>
    </location>
</feature>
<comment type="caution">
    <text evidence="3">The sequence shown here is derived from an EMBL/GenBank/DDBJ whole genome shotgun (WGS) entry which is preliminary data.</text>
</comment>